<evidence type="ECO:0000313" key="2">
    <source>
        <dbReference type="EMBL" id="HIU22657.1"/>
    </source>
</evidence>
<organism evidence="2 3">
    <name type="scientific">Candidatus Fimihabitans intestinipullorum</name>
    <dbReference type="NCBI Taxonomy" id="2840820"/>
    <lineage>
        <taxon>Bacteria</taxon>
        <taxon>Bacillati</taxon>
        <taxon>Mycoplasmatota</taxon>
        <taxon>Mycoplasmatota incertae sedis</taxon>
        <taxon>Candidatus Fimihabitans</taxon>
    </lineage>
</organism>
<keyword evidence="1" id="KW-0812">Transmembrane</keyword>
<proteinExistence type="predicted"/>
<reference evidence="2" key="2">
    <citation type="journal article" date="2021" name="PeerJ">
        <title>Extensive microbial diversity within the chicken gut microbiome revealed by metagenomics and culture.</title>
        <authorList>
            <person name="Gilroy R."/>
            <person name="Ravi A."/>
            <person name="Getino M."/>
            <person name="Pursley I."/>
            <person name="Horton D.L."/>
            <person name="Alikhan N.F."/>
            <person name="Baker D."/>
            <person name="Gharbi K."/>
            <person name="Hall N."/>
            <person name="Watson M."/>
            <person name="Adriaenssens E.M."/>
            <person name="Foster-Nyarko E."/>
            <person name="Jarju S."/>
            <person name="Secka A."/>
            <person name="Antonio M."/>
            <person name="Oren A."/>
            <person name="Chaudhuri R.R."/>
            <person name="La Ragione R."/>
            <person name="Hildebrand F."/>
            <person name="Pallen M.J."/>
        </authorList>
    </citation>
    <scope>NUCLEOTIDE SEQUENCE</scope>
    <source>
        <strain evidence="2">CHK197-8231</strain>
    </source>
</reference>
<protein>
    <recommendedName>
        <fullName evidence="4">DUF4760 domain-containing protein</fullName>
    </recommendedName>
</protein>
<feature type="transmembrane region" description="Helical" evidence="1">
    <location>
        <begin position="6"/>
        <end position="24"/>
    </location>
</feature>
<comment type="caution">
    <text evidence="2">The sequence shown here is derived from an EMBL/GenBank/DDBJ whole genome shotgun (WGS) entry which is preliminary data.</text>
</comment>
<dbReference type="AlphaFoldDB" id="A0A9D1L436"/>
<evidence type="ECO:0000256" key="1">
    <source>
        <dbReference type="SAM" id="Phobius"/>
    </source>
</evidence>
<evidence type="ECO:0008006" key="4">
    <source>
        <dbReference type="Google" id="ProtNLM"/>
    </source>
</evidence>
<evidence type="ECO:0000313" key="3">
    <source>
        <dbReference type="Proteomes" id="UP000824087"/>
    </source>
</evidence>
<name>A0A9D1L436_9BACT</name>
<dbReference type="EMBL" id="DVML01000022">
    <property type="protein sequence ID" value="HIU22657.1"/>
    <property type="molecule type" value="Genomic_DNA"/>
</dbReference>
<keyword evidence="1" id="KW-1133">Transmembrane helix</keyword>
<dbReference type="Proteomes" id="UP000824087">
    <property type="component" value="Unassembled WGS sequence"/>
</dbReference>
<sequence>MGIWSIVIPSGVTAIGWFVSYLINRNLFKRELEKMQKDKFLSKNENLATDLSDLLAKVTTNDHIDKKTTEQIREIFNRIYCYGSNTVVALLSDMQNKNYTKYFQGERKYELLAYYTVLLTQIKYDLIGVKTNPLQWLKLNITDYDKLEKQFKQSIGKIIEEYNLDFKTDE</sequence>
<accession>A0A9D1L436</accession>
<reference evidence="2" key="1">
    <citation type="submission" date="2020-10" db="EMBL/GenBank/DDBJ databases">
        <authorList>
            <person name="Gilroy R."/>
        </authorList>
    </citation>
    <scope>NUCLEOTIDE SEQUENCE</scope>
    <source>
        <strain evidence="2">CHK197-8231</strain>
    </source>
</reference>
<keyword evidence="1" id="KW-0472">Membrane</keyword>
<gene>
    <name evidence="2" type="ORF">IAD49_03650</name>
</gene>